<evidence type="ECO:0000313" key="8">
    <source>
        <dbReference type="Proteomes" id="UP000562027"/>
    </source>
</evidence>
<feature type="active site" description="Proton donor" evidence="3">
    <location>
        <position position="103"/>
    </location>
</feature>
<keyword evidence="2 4" id="KW-1015">Disulfide bond</keyword>
<dbReference type="SUPFAM" id="SSF53955">
    <property type="entry name" value="Lysozyme-like"/>
    <property type="match status" value="1"/>
</dbReference>
<feature type="chain" id="PRO_5032946433" evidence="5">
    <location>
        <begin position="33"/>
        <end position="253"/>
    </location>
</feature>
<dbReference type="AlphaFoldDB" id="A0A840LGS6"/>
<evidence type="ECO:0000256" key="4">
    <source>
        <dbReference type="PIRSR" id="PIRSR001060-2"/>
    </source>
</evidence>
<dbReference type="EMBL" id="JACHLP010000006">
    <property type="protein sequence ID" value="MBB4844487.1"/>
    <property type="molecule type" value="Genomic_DNA"/>
</dbReference>
<evidence type="ECO:0000256" key="5">
    <source>
        <dbReference type="SAM" id="SignalP"/>
    </source>
</evidence>
<dbReference type="PANTHER" id="PTHR22595:SF79">
    <property type="entry name" value="CHITINASE 12"/>
    <property type="match status" value="1"/>
</dbReference>
<comment type="caution">
    <text evidence="7">The sequence shown here is derived from an EMBL/GenBank/DDBJ whole genome shotgun (WGS) entry which is preliminary data.</text>
</comment>
<keyword evidence="1" id="KW-0611">Plant defense</keyword>
<feature type="disulfide bond" evidence="4">
    <location>
        <begin position="122"/>
        <end position="130"/>
    </location>
</feature>
<dbReference type="InterPro" id="IPR016283">
    <property type="entry name" value="Glyco_hydro_19"/>
</dbReference>
<dbReference type="GO" id="GO:0005975">
    <property type="term" value="P:carbohydrate metabolic process"/>
    <property type="evidence" value="ECO:0007669"/>
    <property type="project" value="InterPro"/>
</dbReference>
<evidence type="ECO:0000256" key="3">
    <source>
        <dbReference type="PIRSR" id="PIRSR001060-1"/>
    </source>
</evidence>
<feature type="disulfide bond" evidence="4">
    <location>
        <begin position="217"/>
        <end position="253"/>
    </location>
</feature>
<dbReference type="CDD" id="cd00325">
    <property type="entry name" value="chitinase_GH19"/>
    <property type="match status" value="1"/>
</dbReference>
<accession>A0A840LGS6</accession>
<organism evidence="7 8">
    <name type="scientific">Roseateles oligotrophus</name>
    <dbReference type="NCBI Taxonomy" id="1769250"/>
    <lineage>
        <taxon>Bacteria</taxon>
        <taxon>Pseudomonadati</taxon>
        <taxon>Pseudomonadota</taxon>
        <taxon>Betaproteobacteria</taxon>
        <taxon>Burkholderiales</taxon>
        <taxon>Sphaerotilaceae</taxon>
        <taxon>Roseateles</taxon>
    </lineage>
</organism>
<dbReference type="PANTHER" id="PTHR22595">
    <property type="entry name" value="CHITINASE-RELATED"/>
    <property type="match status" value="1"/>
</dbReference>
<evidence type="ECO:0000256" key="1">
    <source>
        <dbReference type="ARBA" id="ARBA00022821"/>
    </source>
</evidence>
<gene>
    <name evidence="7" type="ORF">HNP55_003031</name>
</gene>
<dbReference type="GO" id="GO:0006032">
    <property type="term" value="P:chitin catabolic process"/>
    <property type="evidence" value="ECO:0007669"/>
    <property type="project" value="InterPro"/>
</dbReference>
<keyword evidence="5" id="KW-0732">Signal</keyword>
<dbReference type="GO" id="GO:0004568">
    <property type="term" value="F:chitinase activity"/>
    <property type="evidence" value="ECO:0007669"/>
    <property type="project" value="InterPro"/>
</dbReference>
<dbReference type="GO" id="GO:0016998">
    <property type="term" value="P:cell wall macromolecule catabolic process"/>
    <property type="evidence" value="ECO:0007669"/>
    <property type="project" value="InterPro"/>
</dbReference>
<dbReference type="GO" id="GO:0050832">
    <property type="term" value="P:defense response to fungus"/>
    <property type="evidence" value="ECO:0007669"/>
    <property type="project" value="UniProtKB-ARBA"/>
</dbReference>
<sequence>MSRSTHCRHGRVFTLPLLLALLLGACAQPHVAAKTETAEAAGEGQQFLPSEAQFEQLFPQRLPFYSYAGFVAAARSFSGFAAQGPAELRRQEMAAFLANIAHESDSLKAVREYNQANYDHYCSLAEGRSCAPGQQYYGRGPIQLSWNYQYLAAGQALGEDLWAEPDRVAREPKLAWQTAIWYWMSQPGPASVPAHQAMVAGAGFGASIRAINGALECDQAADSAAARQIARRIDFYRRAAALFNVPPGPRLGC</sequence>
<dbReference type="InterPro" id="IPR000726">
    <property type="entry name" value="Glyco_hydro_19_cat"/>
</dbReference>
<dbReference type="PROSITE" id="PS51257">
    <property type="entry name" value="PROKAR_LIPOPROTEIN"/>
    <property type="match status" value="1"/>
</dbReference>
<dbReference type="PIRSF" id="PIRSF001060">
    <property type="entry name" value="Endochitinase"/>
    <property type="match status" value="1"/>
</dbReference>
<feature type="signal peptide" evidence="5">
    <location>
        <begin position="1"/>
        <end position="32"/>
    </location>
</feature>
<dbReference type="Pfam" id="PF00182">
    <property type="entry name" value="Glyco_hydro_19"/>
    <property type="match status" value="1"/>
</dbReference>
<protein>
    <submittedName>
        <fullName evidence="7">Putative chitinase</fullName>
    </submittedName>
</protein>
<dbReference type="Proteomes" id="UP000562027">
    <property type="component" value="Unassembled WGS sequence"/>
</dbReference>
<proteinExistence type="predicted"/>
<dbReference type="Gene3D" id="3.30.20.10">
    <property type="entry name" value="Endochitinase, domain 2"/>
    <property type="match status" value="1"/>
</dbReference>
<evidence type="ECO:0000313" key="7">
    <source>
        <dbReference type="EMBL" id="MBB4844487.1"/>
    </source>
</evidence>
<dbReference type="Gene3D" id="1.10.530.10">
    <property type="match status" value="1"/>
</dbReference>
<evidence type="ECO:0000259" key="6">
    <source>
        <dbReference type="Pfam" id="PF00182"/>
    </source>
</evidence>
<dbReference type="InterPro" id="IPR023346">
    <property type="entry name" value="Lysozyme-like_dom_sf"/>
</dbReference>
<dbReference type="RefSeq" id="WP_184300966.1">
    <property type="nucleotide sequence ID" value="NZ_JACHLP010000006.1"/>
</dbReference>
<keyword evidence="8" id="KW-1185">Reference proteome</keyword>
<reference evidence="7 8" key="1">
    <citation type="submission" date="2020-08" db="EMBL/GenBank/DDBJ databases">
        <title>Functional genomics of gut bacteria from endangered species of beetles.</title>
        <authorList>
            <person name="Carlos-Shanley C."/>
        </authorList>
    </citation>
    <scope>NUCLEOTIDE SEQUENCE [LARGE SCALE GENOMIC DNA]</scope>
    <source>
        <strain evidence="7 8">S00239</strain>
    </source>
</reference>
<name>A0A840LGS6_9BURK</name>
<feature type="domain" description="Glycoside hydrolase family 19 catalytic" evidence="6">
    <location>
        <begin position="63"/>
        <end position="253"/>
    </location>
</feature>
<evidence type="ECO:0000256" key="2">
    <source>
        <dbReference type="ARBA" id="ARBA00023157"/>
    </source>
</evidence>